<keyword evidence="1" id="KW-0812">Transmembrane</keyword>
<dbReference type="GO" id="GO:0005886">
    <property type="term" value="C:plasma membrane"/>
    <property type="evidence" value="ECO:0007669"/>
    <property type="project" value="TreeGrafter"/>
</dbReference>
<feature type="transmembrane region" description="Helical" evidence="1">
    <location>
        <begin position="123"/>
        <end position="149"/>
    </location>
</feature>
<dbReference type="AlphaFoldDB" id="A0A9W6CZ38"/>
<evidence type="ECO:0000313" key="4">
    <source>
        <dbReference type="Proteomes" id="UP001144372"/>
    </source>
</evidence>
<dbReference type="InterPro" id="IPR032816">
    <property type="entry name" value="VTT_dom"/>
</dbReference>
<keyword evidence="1" id="KW-1133">Transmembrane helix</keyword>
<reference evidence="3" key="1">
    <citation type="submission" date="2022-12" db="EMBL/GenBank/DDBJ databases">
        <title>Reference genome sequencing for broad-spectrum identification of bacterial and archaeal isolates by mass spectrometry.</title>
        <authorList>
            <person name="Sekiguchi Y."/>
            <person name="Tourlousse D.M."/>
        </authorList>
    </citation>
    <scope>NUCLEOTIDE SEQUENCE</scope>
    <source>
        <strain evidence="3">ASRB1</strain>
    </source>
</reference>
<dbReference type="Proteomes" id="UP001144372">
    <property type="component" value="Unassembled WGS sequence"/>
</dbReference>
<feature type="transmembrane region" description="Helical" evidence="1">
    <location>
        <begin position="39"/>
        <end position="60"/>
    </location>
</feature>
<feature type="transmembrane region" description="Helical" evidence="1">
    <location>
        <begin position="161"/>
        <end position="179"/>
    </location>
</feature>
<dbReference type="Pfam" id="PF09335">
    <property type="entry name" value="VTT_dom"/>
    <property type="match status" value="1"/>
</dbReference>
<feature type="transmembrane region" description="Helical" evidence="1">
    <location>
        <begin position="12"/>
        <end position="33"/>
    </location>
</feature>
<proteinExistence type="predicted"/>
<keyword evidence="4" id="KW-1185">Reference proteome</keyword>
<organism evidence="3 4">
    <name type="scientific">Desulforhabdus amnigena</name>
    <dbReference type="NCBI Taxonomy" id="40218"/>
    <lineage>
        <taxon>Bacteria</taxon>
        <taxon>Pseudomonadati</taxon>
        <taxon>Thermodesulfobacteriota</taxon>
        <taxon>Syntrophobacteria</taxon>
        <taxon>Syntrophobacterales</taxon>
        <taxon>Syntrophobacteraceae</taxon>
        <taxon>Desulforhabdus</taxon>
    </lineage>
</organism>
<dbReference type="PANTHER" id="PTHR42709">
    <property type="entry name" value="ALKALINE PHOSPHATASE LIKE PROTEIN"/>
    <property type="match status" value="1"/>
</dbReference>
<dbReference type="EMBL" id="BSDR01000001">
    <property type="protein sequence ID" value="GLI34441.1"/>
    <property type="molecule type" value="Genomic_DNA"/>
</dbReference>
<dbReference type="RefSeq" id="WP_281793695.1">
    <property type="nucleotide sequence ID" value="NZ_BSDR01000001.1"/>
</dbReference>
<gene>
    <name evidence="3" type="ORF">DAMNIGENAA_18740</name>
</gene>
<evidence type="ECO:0000259" key="2">
    <source>
        <dbReference type="Pfam" id="PF09335"/>
    </source>
</evidence>
<evidence type="ECO:0000313" key="3">
    <source>
        <dbReference type="EMBL" id="GLI34441.1"/>
    </source>
</evidence>
<keyword evidence="1" id="KW-0472">Membrane</keyword>
<dbReference type="InterPro" id="IPR051311">
    <property type="entry name" value="DedA_domain"/>
</dbReference>
<evidence type="ECO:0000256" key="1">
    <source>
        <dbReference type="SAM" id="Phobius"/>
    </source>
</evidence>
<dbReference type="PANTHER" id="PTHR42709:SF2">
    <property type="entry name" value="INNER MEMBRANE PROTEIN YOHD"/>
    <property type="match status" value="1"/>
</dbReference>
<comment type="caution">
    <text evidence="3">The sequence shown here is derived from an EMBL/GenBank/DDBJ whole genome shotgun (WGS) entry which is preliminary data.</text>
</comment>
<sequence>MFLEALLTTYGYPAIFVGTFLEGETIVVIAGFLAHRGYLSLPMVILMSFLGSFAGDQLFFHLGRMGKIGILQRKKGWQSNVNKVRTILERHRIPLVLGFRFVYGFRTITPFVIGMSGFTRAAFIFLNGIGAMLWAIVIGTGGYIFGQVLESFLADMKRYEWWIALGIALAGGILLIYHTKTGKSQNNQHKT</sequence>
<accession>A0A9W6CZ38</accession>
<feature type="domain" description="VTT" evidence="2">
    <location>
        <begin position="23"/>
        <end position="143"/>
    </location>
</feature>
<protein>
    <submittedName>
        <fullName evidence="3">DedA family protein</fullName>
    </submittedName>
</protein>
<name>A0A9W6CZ38_9BACT</name>